<feature type="region of interest" description="Disordered" evidence="1">
    <location>
        <begin position="369"/>
        <end position="388"/>
    </location>
</feature>
<accession>A0AAD5KDS5</accession>
<proteinExistence type="predicted"/>
<sequence>MSIVTLHSLDDPLKQHGDMGKQPHVKNTTINKMKTTTTTKKLSTFTSATTIVKSDSASDTTTIANDDDPTHENEIIHEEDYSFITGNSDITLAQDEIAAVVVPETTTTTTTTTDTDRPLPELPLPPCPSSPTTMTNDVIVPEETNSTTYVKLHNLKSRFKQAFRLTSNQRQRRRRQYVGVEYNPPPKDTMLDNNGVEEHTNQCVERYRESMELPAPTNHLEYYHPAAAVPTLSYSICGPGSKSAHQQQKDSYPTPPMSPIYRPLPPIPPPKMPIKGILKKKRPTTPSPSPSPEQQEHIYRSTTTASSSSSTCSSSVSSSVSSSTATTATDKQLPDTPTCFVEEQDNAMPTITMKRRSWLCKLRSTITHPSMTTTPGGLSSTGKKNEKERKRTIRYNKMVIVHETYTRHEYNREPDPNASCAYLTAEAAQDIKNELNMFKFNEMIVHPTSRIYTHFFI</sequence>
<dbReference type="PANTHER" id="PTHR12751:SF18">
    <property type="entry name" value="PHOSPHATASE AND ACTIN REGULATOR 1"/>
    <property type="match status" value="1"/>
</dbReference>
<reference evidence="2" key="2">
    <citation type="submission" date="2023-02" db="EMBL/GenBank/DDBJ databases">
        <authorList>
            <consortium name="DOE Joint Genome Institute"/>
            <person name="Mondo S.J."/>
            <person name="Chang Y."/>
            <person name="Wang Y."/>
            <person name="Ahrendt S."/>
            <person name="Andreopoulos W."/>
            <person name="Barry K."/>
            <person name="Beard J."/>
            <person name="Benny G.L."/>
            <person name="Blankenship S."/>
            <person name="Bonito G."/>
            <person name="Cuomo C."/>
            <person name="Desiro A."/>
            <person name="Gervers K.A."/>
            <person name="Hundley H."/>
            <person name="Kuo A."/>
            <person name="LaButti K."/>
            <person name="Lang B.F."/>
            <person name="Lipzen A."/>
            <person name="O'Donnell K."/>
            <person name="Pangilinan J."/>
            <person name="Reynolds N."/>
            <person name="Sandor L."/>
            <person name="Smith M.W."/>
            <person name="Tsang A."/>
            <person name="Grigoriev I.V."/>
            <person name="Stajich J.E."/>
            <person name="Spatafora J.W."/>
        </authorList>
    </citation>
    <scope>NUCLEOTIDE SEQUENCE</scope>
    <source>
        <strain evidence="2">RSA 2281</strain>
    </source>
</reference>
<protein>
    <submittedName>
        <fullName evidence="2">Uncharacterized protein</fullName>
    </submittedName>
</protein>
<feature type="compositionally biased region" description="Pro residues" evidence="1">
    <location>
        <begin position="253"/>
        <end position="272"/>
    </location>
</feature>
<evidence type="ECO:0000313" key="2">
    <source>
        <dbReference type="EMBL" id="KAI9267925.1"/>
    </source>
</evidence>
<feature type="compositionally biased region" description="Pro residues" evidence="1">
    <location>
        <begin position="120"/>
        <end position="129"/>
    </location>
</feature>
<organism evidence="2 3">
    <name type="scientific">Phascolomyces articulosus</name>
    <dbReference type="NCBI Taxonomy" id="60185"/>
    <lineage>
        <taxon>Eukaryota</taxon>
        <taxon>Fungi</taxon>
        <taxon>Fungi incertae sedis</taxon>
        <taxon>Mucoromycota</taxon>
        <taxon>Mucoromycotina</taxon>
        <taxon>Mucoromycetes</taxon>
        <taxon>Mucorales</taxon>
        <taxon>Lichtheimiaceae</taxon>
        <taxon>Phascolomyces</taxon>
    </lineage>
</organism>
<evidence type="ECO:0000256" key="1">
    <source>
        <dbReference type="SAM" id="MobiDB-lite"/>
    </source>
</evidence>
<feature type="compositionally biased region" description="Basic and acidic residues" evidence="1">
    <location>
        <begin position="8"/>
        <end position="21"/>
    </location>
</feature>
<gene>
    <name evidence="2" type="ORF">BDA99DRAFT_535453</name>
</gene>
<feature type="region of interest" description="Disordered" evidence="1">
    <location>
        <begin position="1"/>
        <end position="25"/>
    </location>
</feature>
<feature type="compositionally biased region" description="Polar residues" evidence="1">
    <location>
        <begin position="369"/>
        <end position="382"/>
    </location>
</feature>
<comment type="caution">
    <text evidence="2">The sequence shown here is derived from an EMBL/GenBank/DDBJ whole genome shotgun (WGS) entry which is preliminary data.</text>
</comment>
<feature type="region of interest" description="Disordered" evidence="1">
    <location>
        <begin position="107"/>
        <end position="132"/>
    </location>
</feature>
<dbReference type="GO" id="GO:0003779">
    <property type="term" value="F:actin binding"/>
    <property type="evidence" value="ECO:0007669"/>
    <property type="project" value="TreeGrafter"/>
</dbReference>
<dbReference type="Proteomes" id="UP001209540">
    <property type="component" value="Unassembled WGS sequence"/>
</dbReference>
<feature type="region of interest" description="Disordered" evidence="1">
    <location>
        <begin position="238"/>
        <end position="341"/>
    </location>
</feature>
<name>A0AAD5KDS5_9FUNG</name>
<dbReference type="EMBL" id="JAIXMP010000009">
    <property type="protein sequence ID" value="KAI9267925.1"/>
    <property type="molecule type" value="Genomic_DNA"/>
</dbReference>
<dbReference type="AlphaFoldDB" id="A0AAD5KDS5"/>
<keyword evidence="3" id="KW-1185">Reference proteome</keyword>
<dbReference type="PANTHER" id="PTHR12751">
    <property type="entry name" value="PHOSPHATASE AND ACTIN REGULATOR PHACTR"/>
    <property type="match status" value="1"/>
</dbReference>
<evidence type="ECO:0000313" key="3">
    <source>
        <dbReference type="Proteomes" id="UP001209540"/>
    </source>
</evidence>
<dbReference type="GO" id="GO:0030036">
    <property type="term" value="P:actin cytoskeleton organization"/>
    <property type="evidence" value="ECO:0007669"/>
    <property type="project" value="TreeGrafter"/>
</dbReference>
<reference evidence="2" key="1">
    <citation type="journal article" date="2022" name="IScience">
        <title>Evolution of zygomycete secretomes and the origins of terrestrial fungal ecologies.</title>
        <authorList>
            <person name="Chang Y."/>
            <person name="Wang Y."/>
            <person name="Mondo S."/>
            <person name="Ahrendt S."/>
            <person name="Andreopoulos W."/>
            <person name="Barry K."/>
            <person name="Beard J."/>
            <person name="Benny G.L."/>
            <person name="Blankenship S."/>
            <person name="Bonito G."/>
            <person name="Cuomo C."/>
            <person name="Desiro A."/>
            <person name="Gervers K.A."/>
            <person name="Hundley H."/>
            <person name="Kuo A."/>
            <person name="LaButti K."/>
            <person name="Lang B.F."/>
            <person name="Lipzen A."/>
            <person name="O'Donnell K."/>
            <person name="Pangilinan J."/>
            <person name="Reynolds N."/>
            <person name="Sandor L."/>
            <person name="Smith M.E."/>
            <person name="Tsang A."/>
            <person name="Grigoriev I.V."/>
            <person name="Stajich J.E."/>
            <person name="Spatafora J.W."/>
        </authorList>
    </citation>
    <scope>NUCLEOTIDE SEQUENCE</scope>
    <source>
        <strain evidence="2">RSA 2281</strain>
    </source>
</reference>
<feature type="compositionally biased region" description="Low complexity" evidence="1">
    <location>
        <begin position="301"/>
        <end position="329"/>
    </location>
</feature>